<feature type="region of interest" description="Disordered" evidence="1">
    <location>
        <begin position="428"/>
        <end position="451"/>
    </location>
</feature>
<dbReference type="Gene3D" id="3.40.50.150">
    <property type="entry name" value="Vaccinia Virus protein VP39"/>
    <property type="match status" value="1"/>
</dbReference>
<dbReference type="EMBL" id="JBHSDS010000001">
    <property type="protein sequence ID" value="MFC4356436.1"/>
    <property type="molecule type" value="Genomic_DNA"/>
</dbReference>
<dbReference type="InterPro" id="IPR029063">
    <property type="entry name" value="SAM-dependent_MTases_sf"/>
</dbReference>
<dbReference type="InterPro" id="IPR058959">
    <property type="entry name" value="DUF8157_C"/>
</dbReference>
<protein>
    <submittedName>
        <fullName evidence="5">Small ribosomal subunit Rsm22 family protein</fullName>
    </submittedName>
</protein>
<gene>
    <name evidence="5" type="ORF">ACFO0N_00565</name>
</gene>
<keyword evidence="6" id="KW-1185">Reference proteome</keyword>
<evidence type="ECO:0000259" key="3">
    <source>
        <dbReference type="Pfam" id="PF26486"/>
    </source>
</evidence>
<accession>A0ABD5P7H7</accession>
<evidence type="ECO:0000259" key="4">
    <source>
        <dbReference type="Pfam" id="PF26487"/>
    </source>
</evidence>
<sequence>MIDRDSVRSNAKYLRNVRPVDPDEIAEYVEGHPHPGVVRTVLREEAFDLGLVEREDGTFVPVPEEPVSPPNWRPEAFPDAYAFAVEDLLVGRHGANWHLGESGDALREAVRRLKTDYLYGNDVEYDETAALGYALYHLPDYYATTGYVLDDLAENGLLPRKLRVLDVGAGVGSPALGLHDYLPEDSLVDYHAVEPSAAADVLDRLVEETTRNFHTTVHRTTAEELDLDELVGGEGGDAASADDGGADTDAAAFDLVLFGNVLSELGDPVAVVERYLDVLASDGSLVAIAPADLETSTGLREVERAVAPVGGDVTVYSPTLRLWDGETPSDRGWSFDVRDDLAVPGFQRRLDEGAGMAGQDAGSDADHEPGEFVNVDVQFSYSILRLDGARRLDVRASPERHAKMAEMERHVTERIDLAAVKLSHDLAARRRESGGNRGDRDDDPNPLFKISDGSESVEHYAVLTRESALNRDLLEAPYGAVLAFENVLCLWNDDEEAYNLVVDGETVVDLVAV</sequence>
<evidence type="ECO:0000259" key="2">
    <source>
        <dbReference type="Pfam" id="PF08242"/>
    </source>
</evidence>
<proteinExistence type="predicted"/>
<dbReference type="AlphaFoldDB" id="A0ABD5P7H7"/>
<name>A0ABD5P7H7_9EURY</name>
<feature type="domain" description="DUF8157" evidence="4">
    <location>
        <begin position="405"/>
        <end position="510"/>
    </location>
</feature>
<dbReference type="Proteomes" id="UP001595921">
    <property type="component" value="Unassembled WGS sequence"/>
</dbReference>
<dbReference type="InterPro" id="IPR013217">
    <property type="entry name" value="Methyltransf_12"/>
</dbReference>
<dbReference type="Pfam" id="PF08242">
    <property type="entry name" value="Methyltransf_12"/>
    <property type="match status" value="1"/>
</dbReference>
<feature type="domain" description="Methyltransferase type 12" evidence="2">
    <location>
        <begin position="165"/>
        <end position="284"/>
    </location>
</feature>
<reference evidence="5 6" key="1">
    <citation type="journal article" date="2019" name="Int. J. Syst. Evol. Microbiol.">
        <title>The Global Catalogue of Microorganisms (GCM) 10K type strain sequencing project: providing services to taxonomists for standard genome sequencing and annotation.</title>
        <authorList>
            <consortium name="The Broad Institute Genomics Platform"/>
            <consortium name="The Broad Institute Genome Sequencing Center for Infectious Disease"/>
            <person name="Wu L."/>
            <person name="Ma J."/>
        </authorList>
    </citation>
    <scope>NUCLEOTIDE SEQUENCE [LARGE SCALE GENOMIC DNA]</scope>
    <source>
        <strain evidence="5 6">CGMCC 1.12553</strain>
    </source>
</reference>
<organism evidence="5 6">
    <name type="scientific">Halobium salinum</name>
    <dbReference type="NCBI Taxonomy" id="1364940"/>
    <lineage>
        <taxon>Archaea</taxon>
        <taxon>Methanobacteriati</taxon>
        <taxon>Methanobacteriota</taxon>
        <taxon>Stenosarchaea group</taxon>
        <taxon>Halobacteria</taxon>
        <taxon>Halobacteriales</taxon>
        <taxon>Haloferacaceae</taxon>
        <taxon>Halobium</taxon>
    </lineage>
</organism>
<feature type="compositionally biased region" description="Basic and acidic residues" evidence="1">
    <location>
        <begin position="428"/>
        <end position="440"/>
    </location>
</feature>
<feature type="domain" description="DUF8157" evidence="3">
    <location>
        <begin position="4"/>
        <end position="55"/>
    </location>
</feature>
<comment type="caution">
    <text evidence="5">The sequence shown here is derived from an EMBL/GenBank/DDBJ whole genome shotgun (WGS) entry which is preliminary data.</text>
</comment>
<evidence type="ECO:0000313" key="6">
    <source>
        <dbReference type="Proteomes" id="UP001595921"/>
    </source>
</evidence>
<dbReference type="Pfam" id="PF26487">
    <property type="entry name" value="DUF8157_C"/>
    <property type="match status" value="1"/>
</dbReference>
<dbReference type="Pfam" id="PF26486">
    <property type="entry name" value="DUF8157"/>
    <property type="match status" value="1"/>
</dbReference>
<evidence type="ECO:0000256" key="1">
    <source>
        <dbReference type="SAM" id="MobiDB-lite"/>
    </source>
</evidence>
<dbReference type="SUPFAM" id="SSF53335">
    <property type="entry name" value="S-adenosyl-L-methionine-dependent methyltransferases"/>
    <property type="match status" value="1"/>
</dbReference>
<dbReference type="InterPro" id="IPR058470">
    <property type="entry name" value="DUF8157_N"/>
</dbReference>
<dbReference type="RefSeq" id="WP_267624790.1">
    <property type="nucleotide sequence ID" value="NZ_JAODIW010000010.1"/>
</dbReference>
<evidence type="ECO:0000313" key="5">
    <source>
        <dbReference type="EMBL" id="MFC4356436.1"/>
    </source>
</evidence>